<gene>
    <name evidence="3" type="ORF">V0U35_04950</name>
</gene>
<evidence type="ECO:0000256" key="1">
    <source>
        <dbReference type="ARBA" id="ARBA00006817"/>
    </source>
</evidence>
<evidence type="ECO:0000259" key="2">
    <source>
        <dbReference type="Pfam" id="PF08327"/>
    </source>
</evidence>
<keyword evidence="4" id="KW-1185">Reference proteome</keyword>
<reference evidence="3 4" key="1">
    <citation type="submission" date="2024-01" db="EMBL/GenBank/DDBJ databases">
        <title>Hyphobacterium bacterium isolated from marine sediment.</title>
        <authorList>
            <person name="Zhao S."/>
        </authorList>
    </citation>
    <scope>NUCLEOTIDE SEQUENCE [LARGE SCALE GENOMIC DNA]</scope>
    <source>
        <strain evidence="3 4">Y60-23</strain>
    </source>
</reference>
<evidence type="ECO:0000313" key="4">
    <source>
        <dbReference type="Proteomes" id="UP001310692"/>
    </source>
</evidence>
<feature type="domain" description="Activator of Hsp90 ATPase homologue 1/2-like C-terminal" evidence="2">
    <location>
        <begin position="14"/>
        <end position="142"/>
    </location>
</feature>
<dbReference type="Proteomes" id="UP001310692">
    <property type="component" value="Unassembled WGS sequence"/>
</dbReference>
<sequence length="146" mass="16693">MTTDTLLRLERDFDTPRERVFDAWLDPNIFPRWFGPQSVRIADFGIDARQGGDWHAVMENGEGQRYHVSGIYHEIARPDRLVFTWAWHNDGIRGEESVVHLTFEDTGNGTRLIVEHHGLVGEDAVNHNEGWDSSLASLAEELGQVR</sequence>
<dbReference type="SUPFAM" id="SSF55961">
    <property type="entry name" value="Bet v1-like"/>
    <property type="match status" value="1"/>
</dbReference>
<dbReference type="EMBL" id="JAZDRO010000001">
    <property type="protein sequence ID" value="MEE2566021.1"/>
    <property type="molecule type" value="Genomic_DNA"/>
</dbReference>
<comment type="caution">
    <text evidence="3">The sequence shown here is derived from an EMBL/GenBank/DDBJ whole genome shotgun (WGS) entry which is preliminary data.</text>
</comment>
<name>A0ABU7LWV3_9PROT</name>
<dbReference type="RefSeq" id="WP_330195550.1">
    <property type="nucleotide sequence ID" value="NZ_JAZDRO010000001.1"/>
</dbReference>
<protein>
    <submittedName>
        <fullName evidence="3">SRPBCC domain-containing protein</fullName>
    </submittedName>
</protein>
<proteinExistence type="inferred from homology"/>
<comment type="similarity">
    <text evidence="1">Belongs to the AHA1 family.</text>
</comment>
<dbReference type="CDD" id="cd07814">
    <property type="entry name" value="SRPBCC_CalC_Aha1-like"/>
    <property type="match status" value="1"/>
</dbReference>
<organism evidence="3 4">
    <name type="scientific">Hyphobacterium marinum</name>
    <dbReference type="NCBI Taxonomy" id="3116574"/>
    <lineage>
        <taxon>Bacteria</taxon>
        <taxon>Pseudomonadati</taxon>
        <taxon>Pseudomonadota</taxon>
        <taxon>Alphaproteobacteria</taxon>
        <taxon>Maricaulales</taxon>
        <taxon>Maricaulaceae</taxon>
        <taxon>Hyphobacterium</taxon>
    </lineage>
</organism>
<dbReference type="Gene3D" id="3.30.530.20">
    <property type="match status" value="1"/>
</dbReference>
<dbReference type="InterPro" id="IPR023393">
    <property type="entry name" value="START-like_dom_sf"/>
</dbReference>
<evidence type="ECO:0000313" key="3">
    <source>
        <dbReference type="EMBL" id="MEE2566021.1"/>
    </source>
</evidence>
<dbReference type="Pfam" id="PF08327">
    <property type="entry name" value="AHSA1"/>
    <property type="match status" value="1"/>
</dbReference>
<accession>A0ABU7LWV3</accession>
<dbReference type="InterPro" id="IPR013538">
    <property type="entry name" value="ASHA1/2-like_C"/>
</dbReference>